<dbReference type="GO" id="GO:0005975">
    <property type="term" value="P:carbohydrate metabolic process"/>
    <property type="evidence" value="ECO:0007669"/>
    <property type="project" value="InterPro"/>
</dbReference>
<dbReference type="InterPro" id="IPR000644">
    <property type="entry name" value="CBS_dom"/>
</dbReference>
<dbReference type="Gene3D" id="3.10.580.10">
    <property type="entry name" value="CBS-domain"/>
    <property type="match status" value="2"/>
</dbReference>
<evidence type="ECO:0000259" key="5">
    <source>
        <dbReference type="PROSITE" id="PS51371"/>
    </source>
</evidence>
<dbReference type="InterPro" id="IPR050986">
    <property type="entry name" value="GutQ/KpsF_isomerases"/>
</dbReference>
<dbReference type="GO" id="GO:0016853">
    <property type="term" value="F:isomerase activity"/>
    <property type="evidence" value="ECO:0007669"/>
    <property type="project" value="InterPro"/>
</dbReference>
<evidence type="ECO:0008006" key="9">
    <source>
        <dbReference type="Google" id="ProtNLM"/>
    </source>
</evidence>
<evidence type="ECO:0000256" key="2">
    <source>
        <dbReference type="ARBA" id="ARBA00022737"/>
    </source>
</evidence>
<keyword evidence="2" id="KW-0677">Repeat</keyword>
<evidence type="ECO:0000256" key="4">
    <source>
        <dbReference type="PROSITE-ProRule" id="PRU00703"/>
    </source>
</evidence>
<name>A0A8H7QA87_9FUNG</name>
<dbReference type="AlphaFoldDB" id="A0A8H7QA87"/>
<comment type="similarity">
    <text evidence="1">Belongs to the SIS family. GutQ/KpsF subfamily.</text>
</comment>
<dbReference type="InterPro" id="IPR046342">
    <property type="entry name" value="CBS_dom_sf"/>
</dbReference>
<dbReference type="OrthoDB" id="1872003at2759"/>
<gene>
    <name evidence="7" type="ORF">INT44_005356</name>
</gene>
<organism evidence="7 8">
    <name type="scientific">Umbelopsis vinacea</name>
    <dbReference type="NCBI Taxonomy" id="44442"/>
    <lineage>
        <taxon>Eukaryota</taxon>
        <taxon>Fungi</taxon>
        <taxon>Fungi incertae sedis</taxon>
        <taxon>Mucoromycota</taxon>
        <taxon>Mucoromycotina</taxon>
        <taxon>Umbelopsidomycetes</taxon>
        <taxon>Umbelopsidales</taxon>
        <taxon>Umbelopsidaceae</taxon>
        <taxon>Umbelopsis</taxon>
    </lineage>
</organism>
<dbReference type="CDD" id="cd05014">
    <property type="entry name" value="SIS_Kpsf"/>
    <property type="match status" value="1"/>
</dbReference>
<dbReference type="EMBL" id="JAEPRA010000003">
    <property type="protein sequence ID" value="KAG2187666.1"/>
    <property type="molecule type" value="Genomic_DNA"/>
</dbReference>
<dbReference type="PROSITE" id="PS51464">
    <property type="entry name" value="SIS"/>
    <property type="match status" value="1"/>
</dbReference>
<evidence type="ECO:0000256" key="1">
    <source>
        <dbReference type="ARBA" id="ARBA00008165"/>
    </source>
</evidence>
<accession>A0A8H7QA87</accession>
<reference evidence="7" key="1">
    <citation type="submission" date="2020-12" db="EMBL/GenBank/DDBJ databases">
        <title>Metabolic potential, ecology and presence of endohyphal bacteria is reflected in genomic diversity of Mucoromycotina.</title>
        <authorList>
            <person name="Muszewska A."/>
            <person name="Okrasinska A."/>
            <person name="Steczkiewicz K."/>
            <person name="Drgas O."/>
            <person name="Orlowska M."/>
            <person name="Perlinska-Lenart U."/>
            <person name="Aleksandrzak-Piekarczyk T."/>
            <person name="Szatraj K."/>
            <person name="Zielenkiewicz U."/>
            <person name="Pilsyk S."/>
            <person name="Malc E."/>
            <person name="Mieczkowski P."/>
            <person name="Kruszewska J.S."/>
            <person name="Biernat P."/>
            <person name="Pawlowska J."/>
        </authorList>
    </citation>
    <scope>NUCLEOTIDE SEQUENCE</scope>
    <source>
        <strain evidence="7">WA0000051536</strain>
    </source>
</reference>
<dbReference type="Proteomes" id="UP000612746">
    <property type="component" value="Unassembled WGS sequence"/>
</dbReference>
<dbReference type="Gene3D" id="3.40.50.10490">
    <property type="entry name" value="Glucose-6-phosphate isomerase like protein, domain 1"/>
    <property type="match status" value="1"/>
</dbReference>
<comment type="caution">
    <text evidence="7">The sequence shown here is derived from an EMBL/GenBank/DDBJ whole genome shotgun (WGS) entry which is preliminary data.</text>
</comment>
<protein>
    <recommendedName>
        <fullName evidence="9">KpsF/GutQ family sugar-phosphate isomerase</fullName>
    </recommendedName>
</protein>
<dbReference type="SUPFAM" id="SSF53697">
    <property type="entry name" value="SIS domain"/>
    <property type="match status" value="1"/>
</dbReference>
<keyword evidence="8" id="KW-1185">Reference proteome</keyword>
<feature type="domain" description="SIS" evidence="6">
    <location>
        <begin position="49"/>
        <end position="191"/>
    </location>
</feature>
<dbReference type="NCBIfam" id="TIGR00393">
    <property type="entry name" value="kpsF"/>
    <property type="match status" value="1"/>
</dbReference>
<dbReference type="GO" id="GO:0097367">
    <property type="term" value="F:carbohydrate derivative binding"/>
    <property type="evidence" value="ECO:0007669"/>
    <property type="project" value="InterPro"/>
</dbReference>
<evidence type="ECO:0000313" key="7">
    <source>
        <dbReference type="EMBL" id="KAG2187666.1"/>
    </source>
</evidence>
<dbReference type="PROSITE" id="PS51371">
    <property type="entry name" value="CBS"/>
    <property type="match status" value="1"/>
</dbReference>
<dbReference type="GO" id="GO:1901135">
    <property type="term" value="P:carbohydrate derivative metabolic process"/>
    <property type="evidence" value="ECO:0007669"/>
    <property type="project" value="InterPro"/>
</dbReference>
<evidence type="ECO:0000256" key="3">
    <source>
        <dbReference type="ARBA" id="ARBA00023122"/>
    </source>
</evidence>
<keyword evidence="3 4" id="KW-0129">CBS domain</keyword>
<evidence type="ECO:0000313" key="8">
    <source>
        <dbReference type="Proteomes" id="UP000612746"/>
    </source>
</evidence>
<dbReference type="SUPFAM" id="SSF54631">
    <property type="entry name" value="CBS-domain pair"/>
    <property type="match status" value="1"/>
</dbReference>
<dbReference type="PANTHER" id="PTHR42745">
    <property type="match status" value="1"/>
</dbReference>
<dbReference type="Pfam" id="PF00571">
    <property type="entry name" value="CBS"/>
    <property type="match status" value="1"/>
</dbReference>
<evidence type="ECO:0000259" key="6">
    <source>
        <dbReference type="PROSITE" id="PS51464"/>
    </source>
</evidence>
<dbReference type="InterPro" id="IPR035474">
    <property type="entry name" value="SIS_Kpsf"/>
</dbReference>
<dbReference type="InterPro" id="IPR001347">
    <property type="entry name" value="SIS_dom"/>
</dbReference>
<dbReference type="InterPro" id="IPR004800">
    <property type="entry name" value="KdsD/KpsF-type"/>
</dbReference>
<dbReference type="InterPro" id="IPR046348">
    <property type="entry name" value="SIS_dom_sf"/>
</dbReference>
<proteinExistence type="inferred from homology"/>
<feature type="domain" description="CBS" evidence="5">
    <location>
        <begin position="317"/>
        <end position="371"/>
    </location>
</feature>
<sequence>MNIFKLEDMAVEASRVLRAEAQALLEAANRLDVQDSTARDGYNTALYYIRQSLNSGGKVVVTGVGKSGKIGEKIVATLQSTGSCAVFLHPIEALHGDLGLIQSNDCVLALSYSGNTDELLNIIPSLRHRNVPIIGLGGNSKSHLAKECNAWIDGYVKGEASSELPAPTSSTTLALALGDALALSLAQLEKFQKDDFALNHPGGSLGRRLLLKVKDVMIKPSQVATVEATAPLDVVITEMTKKPKGRGVIVMEPMTPPATPPLTGEDIMNEGSLERALLEPKQTADQCKILGVITTGDIRRALAFRERIFEIHARDVMSAQPVTCHSDQLASEALALIESNDEEGNLSILPVVDKCNRWRGVITRKDLEGML</sequence>
<dbReference type="Pfam" id="PF01380">
    <property type="entry name" value="SIS"/>
    <property type="match status" value="1"/>
</dbReference>
<dbReference type="PANTHER" id="PTHR42745:SF1">
    <property type="entry name" value="ARABINOSE 5-PHOSPHATE ISOMERASE KDSD"/>
    <property type="match status" value="1"/>
</dbReference>